<feature type="chain" id="PRO_5042854266" evidence="1">
    <location>
        <begin position="17"/>
        <end position="94"/>
    </location>
</feature>
<keyword evidence="1" id="KW-0732">Signal</keyword>
<dbReference type="Proteomes" id="UP001386955">
    <property type="component" value="Unassembled WGS sequence"/>
</dbReference>
<name>A0AAN9WZI3_PSOTE</name>
<proteinExistence type="predicted"/>
<evidence type="ECO:0000256" key="1">
    <source>
        <dbReference type="SAM" id="SignalP"/>
    </source>
</evidence>
<comment type="caution">
    <text evidence="2">The sequence shown here is derived from an EMBL/GenBank/DDBJ whole genome shotgun (WGS) entry which is preliminary data.</text>
</comment>
<feature type="signal peptide" evidence="1">
    <location>
        <begin position="1"/>
        <end position="16"/>
    </location>
</feature>
<protein>
    <submittedName>
        <fullName evidence="2">Uncharacterized protein</fullName>
    </submittedName>
</protein>
<accession>A0AAN9WZI3</accession>
<sequence length="94" mass="9928">MIVVLLLHQLAGSVVHRSATVVRFCFKLLNGFAAETEDSFTQRSISIEGDLRTAFRQAENGLVAPLVSELSEGVEEIPEGGAVGDGVIDGAADE</sequence>
<organism evidence="2 3">
    <name type="scientific">Psophocarpus tetragonolobus</name>
    <name type="common">Winged bean</name>
    <name type="synonym">Dolichos tetragonolobus</name>
    <dbReference type="NCBI Taxonomy" id="3891"/>
    <lineage>
        <taxon>Eukaryota</taxon>
        <taxon>Viridiplantae</taxon>
        <taxon>Streptophyta</taxon>
        <taxon>Embryophyta</taxon>
        <taxon>Tracheophyta</taxon>
        <taxon>Spermatophyta</taxon>
        <taxon>Magnoliopsida</taxon>
        <taxon>eudicotyledons</taxon>
        <taxon>Gunneridae</taxon>
        <taxon>Pentapetalae</taxon>
        <taxon>rosids</taxon>
        <taxon>fabids</taxon>
        <taxon>Fabales</taxon>
        <taxon>Fabaceae</taxon>
        <taxon>Papilionoideae</taxon>
        <taxon>50 kb inversion clade</taxon>
        <taxon>NPAAA clade</taxon>
        <taxon>indigoferoid/millettioid clade</taxon>
        <taxon>Phaseoleae</taxon>
        <taxon>Psophocarpus</taxon>
    </lineage>
</organism>
<evidence type="ECO:0000313" key="3">
    <source>
        <dbReference type="Proteomes" id="UP001386955"/>
    </source>
</evidence>
<evidence type="ECO:0000313" key="2">
    <source>
        <dbReference type="EMBL" id="KAK7383205.1"/>
    </source>
</evidence>
<gene>
    <name evidence="2" type="ORF">VNO78_28878</name>
</gene>
<reference evidence="2 3" key="1">
    <citation type="submission" date="2024-01" db="EMBL/GenBank/DDBJ databases">
        <title>The genomes of 5 underutilized Papilionoideae crops provide insights into root nodulation and disease resistanc.</title>
        <authorList>
            <person name="Jiang F."/>
        </authorList>
    </citation>
    <scope>NUCLEOTIDE SEQUENCE [LARGE SCALE GENOMIC DNA]</scope>
    <source>
        <strain evidence="2">DUOXIRENSHENG_FW03</strain>
        <tissue evidence="2">Leaves</tissue>
    </source>
</reference>
<dbReference type="EMBL" id="JAYMYS010000008">
    <property type="protein sequence ID" value="KAK7383205.1"/>
    <property type="molecule type" value="Genomic_DNA"/>
</dbReference>
<dbReference type="AlphaFoldDB" id="A0AAN9WZI3"/>
<keyword evidence="3" id="KW-1185">Reference proteome</keyword>